<protein>
    <submittedName>
        <fullName evidence="1">Uncharacterized protein</fullName>
    </submittedName>
</protein>
<gene>
    <name evidence="1" type="ORF">LIER_32028</name>
</gene>
<proteinExistence type="predicted"/>
<dbReference type="PANTHER" id="PTHR33052">
    <property type="entry name" value="DUF4228 DOMAIN PROTEIN-RELATED"/>
    <property type="match status" value="1"/>
</dbReference>
<name>A0AAV3RVV1_LITER</name>
<accession>A0AAV3RVV1</accession>
<dbReference type="Pfam" id="PF14009">
    <property type="entry name" value="PADRE"/>
    <property type="match status" value="1"/>
</dbReference>
<dbReference type="AlphaFoldDB" id="A0AAV3RVV1"/>
<evidence type="ECO:0000313" key="1">
    <source>
        <dbReference type="EMBL" id="GAA0184740.1"/>
    </source>
</evidence>
<dbReference type="InterPro" id="IPR025322">
    <property type="entry name" value="PADRE_dom"/>
</dbReference>
<sequence>MGISSSCESTSVETSKVVLYDGTLQEFSYPVKVSFLMHKYPSCFICNSDDMEFNNVVSSMSDDETLEVGQLYFALPLRWLKRRMMAEEMAALAVKASDALSKCGCRRKSLFVLKEKLAGKVGDSNGGRGRRGKLAVKLNSIQE</sequence>
<keyword evidence="2" id="KW-1185">Reference proteome</keyword>
<reference evidence="1 2" key="1">
    <citation type="submission" date="2024-01" db="EMBL/GenBank/DDBJ databases">
        <title>The complete chloroplast genome sequence of Lithospermum erythrorhizon: insights into the phylogenetic relationship among Boraginaceae species and the maternal lineages of purple gromwells.</title>
        <authorList>
            <person name="Okada T."/>
            <person name="Watanabe K."/>
        </authorList>
    </citation>
    <scope>NUCLEOTIDE SEQUENCE [LARGE SCALE GENOMIC DNA]</scope>
</reference>
<comment type="caution">
    <text evidence="1">The sequence shown here is derived from an EMBL/GenBank/DDBJ whole genome shotgun (WGS) entry which is preliminary data.</text>
</comment>
<organism evidence="1 2">
    <name type="scientific">Lithospermum erythrorhizon</name>
    <name type="common">Purple gromwell</name>
    <name type="synonym">Lithospermum officinale var. erythrorhizon</name>
    <dbReference type="NCBI Taxonomy" id="34254"/>
    <lineage>
        <taxon>Eukaryota</taxon>
        <taxon>Viridiplantae</taxon>
        <taxon>Streptophyta</taxon>
        <taxon>Embryophyta</taxon>
        <taxon>Tracheophyta</taxon>
        <taxon>Spermatophyta</taxon>
        <taxon>Magnoliopsida</taxon>
        <taxon>eudicotyledons</taxon>
        <taxon>Gunneridae</taxon>
        <taxon>Pentapetalae</taxon>
        <taxon>asterids</taxon>
        <taxon>lamiids</taxon>
        <taxon>Boraginales</taxon>
        <taxon>Boraginaceae</taxon>
        <taxon>Boraginoideae</taxon>
        <taxon>Lithospermeae</taxon>
        <taxon>Lithospermum</taxon>
    </lineage>
</organism>
<dbReference type="Proteomes" id="UP001454036">
    <property type="component" value="Unassembled WGS sequence"/>
</dbReference>
<dbReference type="EMBL" id="BAABME010012127">
    <property type="protein sequence ID" value="GAA0184740.1"/>
    <property type="molecule type" value="Genomic_DNA"/>
</dbReference>
<evidence type="ECO:0000313" key="2">
    <source>
        <dbReference type="Proteomes" id="UP001454036"/>
    </source>
</evidence>